<proteinExistence type="predicted"/>
<dbReference type="OrthoDB" id="3564711at2759"/>
<accession>A0A4Z1KPJ0</accession>
<reference evidence="1 2" key="1">
    <citation type="submission" date="2017-12" db="EMBL/GenBank/DDBJ databases">
        <title>Comparative genomics of Botrytis spp.</title>
        <authorList>
            <person name="Valero-Jimenez C.A."/>
            <person name="Tapia P."/>
            <person name="Veloso J."/>
            <person name="Silva-Moreno E."/>
            <person name="Staats M."/>
            <person name="Valdes J.H."/>
            <person name="Van Kan J.A.L."/>
        </authorList>
    </citation>
    <scope>NUCLEOTIDE SEQUENCE [LARGE SCALE GENOMIC DNA]</scope>
    <source>
        <strain evidence="1 2">MUCL3349</strain>
    </source>
</reference>
<protein>
    <submittedName>
        <fullName evidence="1">Uncharacterized protein</fullName>
    </submittedName>
</protein>
<comment type="caution">
    <text evidence="1">The sequence shown here is derived from an EMBL/GenBank/DDBJ whole genome shotgun (WGS) entry which is preliminary data.</text>
</comment>
<dbReference type="EMBL" id="PQXO01000376">
    <property type="protein sequence ID" value="TGO85634.1"/>
    <property type="molecule type" value="Genomic_DNA"/>
</dbReference>
<sequence length="169" mass="19504">MSIVSAPDSVRDGRFKFLESSLERRLISQYTWMSPVSNDERLNFYRWKFSETFPRFSKTPFSQWLSANYFELNNALDTGALTVVPIFEHRAPQKILSTRNYRPKVQALISRIPLSAVIRFYENGMQKLASENAQCSEPPARIIPGKSHEEHGTSHLKLLCNQPSMEPPR</sequence>
<name>A0A4Z1KPJ0_9HELO</name>
<dbReference type="AlphaFoldDB" id="A0A4Z1KPJ0"/>
<evidence type="ECO:0000313" key="2">
    <source>
        <dbReference type="Proteomes" id="UP000297280"/>
    </source>
</evidence>
<organism evidence="1 2">
    <name type="scientific">Botrytis porri</name>
    <dbReference type="NCBI Taxonomy" id="87229"/>
    <lineage>
        <taxon>Eukaryota</taxon>
        <taxon>Fungi</taxon>
        <taxon>Dikarya</taxon>
        <taxon>Ascomycota</taxon>
        <taxon>Pezizomycotina</taxon>
        <taxon>Leotiomycetes</taxon>
        <taxon>Helotiales</taxon>
        <taxon>Sclerotiniaceae</taxon>
        <taxon>Botrytis</taxon>
    </lineage>
</organism>
<dbReference type="Proteomes" id="UP000297280">
    <property type="component" value="Unassembled WGS sequence"/>
</dbReference>
<evidence type="ECO:0000313" key="1">
    <source>
        <dbReference type="EMBL" id="TGO85634.1"/>
    </source>
</evidence>
<gene>
    <name evidence="1" type="ORF">BPOR_0377g00030</name>
</gene>
<keyword evidence="2" id="KW-1185">Reference proteome</keyword>